<sequence length="125" mass="14174">MGTGLRIAEKRRDAIIALIEPESEFLLHAANSFYVGKEARTTMFTVKSLRVMLTYGSQNSPWPKRLEQRQQPLVPECSSLSSPQYDTNLRGRGKRGVRGTPTKYAQTLGRKTLAINTYYYNNMAN</sequence>
<dbReference type="EMBL" id="JAOYFB010000002">
    <property type="protein sequence ID" value="KAK4006521.1"/>
    <property type="molecule type" value="Genomic_DNA"/>
</dbReference>
<evidence type="ECO:0000256" key="1">
    <source>
        <dbReference type="SAM" id="MobiDB-lite"/>
    </source>
</evidence>
<comment type="caution">
    <text evidence="2">The sequence shown here is derived from an EMBL/GenBank/DDBJ whole genome shotgun (WGS) entry which is preliminary data.</text>
</comment>
<evidence type="ECO:0000313" key="2">
    <source>
        <dbReference type="EMBL" id="KAK4006521.1"/>
    </source>
</evidence>
<feature type="region of interest" description="Disordered" evidence="1">
    <location>
        <begin position="75"/>
        <end position="100"/>
    </location>
</feature>
<gene>
    <name evidence="2" type="ORF">OUZ56_011675</name>
</gene>
<feature type="compositionally biased region" description="Polar residues" evidence="1">
    <location>
        <begin position="78"/>
        <end position="87"/>
    </location>
</feature>
<protein>
    <submittedName>
        <fullName evidence="2">Uncharacterized protein</fullName>
    </submittedName>
</protein>
<name>A0ABQ9Z104_9CRUS</name>
<keyword evidence="3" id="KW-1185">Reference proteome</keyword>
<accession>A0ABQ9Z104</accession>
<organism evidence="2 3">
    <name type="scientific">Daphnia magna</name>
    <dbReference type="NCBI Taxonomy" id="35525"/>
    <lineage>
        <taxon>Eukaryota</taxon>
        <taxon>Metazoa</taxon>
        <taxon>Ecdysozoa</taxon>
        <taxon>Arthropoda</taxon>
        <taxon>Crustacea</taxon>
        <taxon>Branchiopoda</taxon>
        <taxon>Diplostraca</taxon>
        <taxon>Cladocera</taxon>
        <taxon>Anomopoda</taxon>
        <taxon>Daphniidae</taxon>
        <taxon>Daphnia</taxon>
    </lineage>
</organism>
<dbReference type="Proteomes" id="UP001234178">
    <property type="component" value="Unassembled WGS sequence"/>
</dbReference>
<reference evidence="2 3" key="1">
    <citation type="journal article" date="2023" name="Nucleic Acids Res.">
        <title>The hologenome of Daphnia magna reveals possible DNA methylation and microbiome-mediated evolution of the host genome.</title>
        <authorList>
            <person name="Chaturvedi A."/>
            <person name="Li X."/>
            <person name="Dhandapani V."/>
            <person name="Marshall H."/>
            <person name="Kissane S."/>
            <person name="Cuenca-Cambronero M."/>
            <person name="Asole G."/>
            <person name="Calvet F."/>
            <person name="Ruiz-Romero M."/>
            <person name="Marangio P."/>
            <person name="Guigo R."/>
            <person name="Rago D."/>
            <person name="Mirbahai L."/>
            <person name="Eastwood N."/>
            <person name="Colbourne J.K."/>
            <person name="Zhou J."/>
            <person name="Mallon E."/>
            <person name="Orsini L."/>
        </authorList>
    </citation>
    <scope>NUCLEOTIDE SEQUENCE [LARGE SCALE GENOMIC DNA]</scope>
    <source>
        <strain evidence="2">LRV0_1</strain>
    </source>
</reference>
<evidence type="ECO:0000313" key="3">
    <source>
        <dbReference type="Proteomes" id="UP001234178"/>
    </source>
</evidence>
<proteinExistence type="predicted"/>